<feature type="transmembrane region" description="Helical" evidence="6">
    <location>
        <begin position="53"/>
        <end position="81"/>
    </location>
</feature>
<feature type="transmembrane region" description="Helical" evidence="6">
    <location>
        <begin position="12"/>
        <end position="33"/>
    </location>
</feature>
<dbReference type="GO" id="GO:0031460">
    <property type="term" value="P:glycine betaine transport"/>
    <property type="evidence" value="ECO:0007669"/>
    <property type="project" value="TreeGrafter"/>
</dbReference>
<sequence length="201" mass="22038">MTLGMVFEHLYLVIVSCVLVVVIGVPMGIFTYFHPRWGKVLLTAVDLIQTIPVLAIMGLLMAAFGANSVTTIIAMVLYLLLPIVRNTNTGLNSVSPVLKETADAMGMNRFQRLFEVEFPLAFPFILTGIRIAVVTAVGVAVFGTFVGGGGLGSILYRGIRIQNFELIMKGTVTLMLMSVFFDYLLGFIEKRQGGSYEKMEE</sequence>
<dbReference type="PANTHER" id="PTHR30177:SF4">
    <property type="entry name" value="OSMOPROTECTANT IMPORT PERMEASE PROTEIN OSMW"/>
    <property type="match status" value="1"/>
</dbReference>
<evidence type="ECO:0000256" key="5">
    <source>
        <dbReference type="ARBA" id="ARBA00023136"/>
    </source>
</evidence>
<dbReference type="SUPFAM" id="SSF161098">
    <property type="entry name" value="MetI-like"/>
    <property type="match status" value="1"/>
</dbReference>
<evidence type="ECO:0000313" key="8">
    <source>
        <dbReference type="EMBL" id="MDI9241769.1"/>
    </source>
</evidence>
<protein>
    <submittedName>
        <fullName evidence="8">ABC transporter permease</fullName>
    </submittedName>
</protein>
<comment type="similarity">
    <text evidence="6">Belongs to the binding-protein-dependent transport system permease family.</text>
</comment>
<dbReference type="AlphaFoldDB" id="A0AAP4B8Q1"/>
<gene>
    <name evidence="8" type="ORF">QJ036_04645</name>
</gene>
<feature type="domain" description="ABC transmembrane type-1" evidence="7">
    <location>
        <begin position="6"/>
        <end position="185"/>
    </location>
</feature>
<evidence type="ECO:0000256" key="2">
    <source>
        <dbReference type="ARBA" id="ARBA00022448"/>
    </source>
</evidence>
<feature type="transmembrane region" description="Helical" evidence="6">
    <location>
        <begin position="120"/>
        <end position="146"/>
    </location>
</feature>
<dbReference type="InterPro" id="IPR051204">
    <property type="entry name" value="ABC_transp_perm/SBD"/>
</dbReference>
<comment type="caution">
    <text evidence="8">The sequence shown here is derived from an EMBL/GenBank/DDBJ whole genome shotgun (WGS) entry which is preliminary data.</text>
</comment>
<keyword evidence="5 6" id="KW-0472">Membrane</keyword>
<organism evidence="8 9">
    <name type="scientific">Fusibacillus kribbianus</name>
    <dbReference type="NCBI Taxonomy" id="3044208"/>
    <lineage>
        <taxon>Bacteria</taxon>
        <taxon>Bacillati</taxon>
        <taxon>Bacillota</taxon>
        <taxon>Clostridia</taxon>
        <taxon>Lachnospirales</taxon>
        <taxon>Lachnospiraceae</taxon>
        <taxon>Fusibacillus</taxon>
    </lineage>
</organism>
<dbReference type="GO" id="GO:0055085">
    <property type="term" value="P:transmembrane transport"/>
    <property type="evidence" value="ECO:0007669"/>
    <property type="project" value="InterPro"/>
</dbReference>
<dbReference type="GO" id="GO:0005886">
    <property type="term" value="C:plasma membrane"/>
    <property type="evidence" value="ECO:0007669"/>
    <property type="project" value="UniProtKB-SubCell"/>
</dbReference>
<evidence type="ECO:0000313" key="9">
    <source>
        <dbReference type="Proteomes" id="UP001300383"/>
    </source>
</evidence>
<reference evidence="8 9" key="1">
    <citation type="submission" date="2023-05" db="EMBL/GenBank/DDBJ databases">
        <title>[ruminococcus] sp. nov., isolated from a pig farm feces dump.</title>
        <authorList>
            <person name="Chang Y.-H."/>
        </authorList>
    </citation>
    <scope>NUCLEOTIDE SEQUENCE [LARGE SCALE GENOMIC DNA]</scope>
    <source>
        <strain evidence="8 9">YH-rum2234</strain>
    </source>
</reference>
<dbReference type="PANTHER" id="PTHR30177">
    <property type="entry name" value="GLYCINE BETAINE/L-PROLINE TRANSPORT SYSTEM PERMEASE PROTEIN PROW"/>
    <property type="match status" value="1"/>
</dbReference>
<evidence type="ECO:0000256" key="3">
    <source>
        <dbReference type="ARBA" id="ARBA00022692"/>
    </source>
</evidence>
<dbReference type="Gene3D" id="1.10.3720.10">
    <property type="entry name" value="MetI-like"/>
    <property type="match status" value="1"/>
</dbReference>
<dbReference type="InterPro" id="IPR000515">
    <property type="entry name" value="MetI-like"/>
</dbReference>
<dbReference type="InterPro" id="IPR035906">
    <property type="entry name" value="MetI-like_sf"/>
</dbReference>
<comment type="subcellular location">
    <subcellularLocation>
        <location evidence="6">Cell membrane</location>
        <topology evidence="6">Multi-pass membrane protein</topology>
    </subcellularLocation>
    <subcellularLocation>
        <location evidence="1">Membrane</location>
        <topology evidence="1">Multi-pass membrane protein</topology>
    </subcellularLocation>
</comment>
<dbReference type="CDD" id="cd06261">
    <property type="entry name" value="TM_PBP2"/>
    <property type="match status" value="1"/>
</dbReference>
<name>A0AAP4B8Q1_9FIRM</name>
<dbReference type="EMBL" id="JASGBQ010000004">
    <property type="protein sequence ID" value="MDI9241769.1"/>
    <property type="molecule type" value="Genomic_DNA"/>
</dbReference>
<keyword evidence="2 6" id="KW-0813">Transport</keyword>
<feature type="transmembrane region" description="Helical" evidence="6">
    <location>
        <begin position="166"/>
        <end position="188"/>
    </location>
</feature>
<dbReference type="Pfam" id="PF00528">
    <property type="entry name" value="BPD_transp_1"/>
    <property type="match status" value="1"/>
</dbReference>
<keyword evidence="4 6" id="KW-1133">Transmembrane helix</keyword>
<dbReference type="PROSITE" id="PS50928">
    <property type="entry name" value="ABC_TM1"/>
    <property type="match status" value="1"/>
</dbReference>
<keyword evidence="3 6" id="KW-0812">Transmembrane</keyword>
<evidence type="ECO:0000256" key="1">
    <source>
        <dbReference type="ARBA" id="ARBA00004141"/>
    </source>
</evidence>
<evidence type="ECO:0000259" key="7">
    <source>
        <dbReference type="PROSITE" id="PS50928"/>
    </source>
</evidence>
<evidence type="ECO:0000256" key="4">
    <source>
        <dbReference type="ARBA" id="ARBA00022989"/>
    </source>
</evidence>
<accession>A0AAP4B8Q1</accession>
<proteinExistence type="inferred from homology"/>
<dbReference type="FunFam" id="1.10.3720.10:FF:000001">
    <property type="entry name" value="Glycine betaine ABC transporter, permease"/>
    <property type="match status" value="1"/>
</dbReference>
<dbReference type="Proteomes" id="UP001300383">
    <property type="component" value="Unassembled WGS sequence"/>
</dbReference>
<keyword evidence="9" id="KW-1185">Reference proteome</keyword>
<evidence type="ECO:0000256" key="6">
    <source>
        <dbReference type="RuleBase" id="RU363032"/>
    </source>
</evidence>